<evidence type="ECO:0008006" key="4">
    <source>
        <dbReference type="Google" id="ProtNLM"/>
    </source>
</evidence>
<feature type="signal peptide" evidence="1">
    <location>
        <begin position="1"/>
        <end position="25"/>
    </location>
</feature>
<dbReference type="AlphaFoldDB" id="G8QTP2"/>
<keyword evidence="3" id="KW-1185">Reference proteome</keyword>
<proteinExistence type="predicted"/>
<dbReference type="STRING" id="158190.SpiGrapes_0143"/>
<dbReference type="EMBL" id="CP003155">
    <property type="protein sequence ID" value="AEV28007.1"/>
    <property type="molecule type" value="Genomic_DNA"/>
</dbReference>
<evidence type="ECO:0000313" key="3">
    <source>
        <dbReference type="Proteomes" id="UP000005632"/>
    </source>
</evidence>
<accession>G8QTP2</accession>
<name>G8QTP2_SPHPG</name>
<dbReference type="RefSeq" id="WP_014268856.1">
    <property type="nucleotide sequence ID" value="NC_016633.1"/>
</dbReference>
<protein>
    <recommendedName>
        <fullName evidence="4">Alginate export domain-containing protein</fullName>
    </recommendedName>
</protein>
<evidence type="ECO:0000256" key="1">
    <source>
        <dbReference type="SAM" id="SignalP"/>
    </source>
</evidence>
<dbReference type="eggNOG" id="ENOG5032XTS">
    <property type="taxonomic scope" value="Bacteria"/>
</dbReference>
<gene>
    <name evidence="2" type="ordered locus">SpiGrapes_0143</name>
</gene>
<dbReference type="HOGENOM" id="CLU_030185_0_0_12"/>
<dbReference type="Proteomes" id="UP000005632">
    <property type="component" value="Chromosome"/>
</dbReference>
<reference evidence="2 3" key="1">
    <citation type="submission" date="2011-11" db="EMBL/GenBank/DDBJ databases">
        <title>Complete sequence of Spirochaeta sp. grapes.</title>
        <authorList>
            <consortium name="US DOE Joint Genome Institute"/>
            <person name="Lucas S."/>
            <person name="Han J."/>
            <person name="Lapidus A."/>
            <person name="Cheng J.-F."/>
            <person name="Goodwin L."/>
            <person name="Pitluck S."/>
            <person name="Peters L."/>
            <person name="Ovchinnikova G."/>
            <person name="Munk A.C."/>
            <person name="Detter J.C."/>
            <person name="Han C."/>
            <person name="Tapia R."/>
            <person name="Land M."/>
            <person name="Hauser L."/>
            <person name="Kyrpides N."/>
            <person name="Ivanova N."/>
            <person name="Pagani I."/>
            <person name="Ritalahtilisa K."/>
            <person name="Loeffler F."/>
            <person name="Woyke T."/>
        </authorList>
    </citation>
    <scope>NUCLEOTIDE SEQUENCE [LARGE SCALE GENOMIC DNA]</scope>
    <source>
        <strain evidence="3">ATCC BAA-1885 / DSM 22778 / Grapes</strain>
    </source>
</reference>
<keyword evidence="1" id="KW-0732">Signal</keyword>
<dbReference type="OrthoDB" id="2111300at2"/>
<dbReference type="KEGG" id="sgp:SpiGrapes_0143"/>
<feature type="chain" id="PRO_5003515093" description="Alginate export domain-containing protein" evidence="1">
    <location>
        <begin position="26"/>
        <end position="496"/>
    </location>
</feature>
<sequence length="496" mass="54056">MTHFKKTLIVGMAGVLLLQGSIAFADDSFGSFFDSMESTELSSSASSSALTINGYADLTSRAYVSKDNTLNSNCDYYATMVDPSVRLDFTYDGTDSEMRGKLLFRNDPTEILDELTYKAFLGDFVVEAGKSKIVWGRGDNLHVLDLFNANDYSDFLIPDYLDRRISEDMLQVTWNMSNALSLEAVWTPSMTADKIPTSGIWAPAAGTQLVTLGTSYVTNLAKTAYSTAYNSAYAAVLASSGTAEAAAATAALAGVSAASAITDTYSSASDFLPDTNSLKYSQYGLRLTGSYGPVDFGAQYYLGHYKTPSVSYTANATGVTDFNLSYDRLQVFGIDGAGVLGRCNLRGEVAYYLTEDIDGDDASVHNNSLQYLAGFDTNLPYNEMNLNVQLIGSYIFNNDKISSSSDMDYNAAGKYLTDKLVLQFSDSYNHAKAKPSISVIWGIEQKDLIVMPKFEYQLKDGFMVTALAFLFTSDEDGEFAAYANNDFIQVQASYSF</sequence>
<organism evidence="2 3">
    <name type="scientific">Sphaerochaeta pleomorpha (strain ATCC BAA-1885 / DSM 22778 / Grapes)</name>
    <dbReference type="NCBI Taxonomy" id="158190"/>
    <lineage>
        <taxon>Bacteria</taxon>
        <taxon>Pseudomonadati</taxon>
        <taxon>Spirochaetota</taxon>
        <taxon>Spirochaetia</taxon>
        <taxon>Spirochaetales</taxon>
        <taxon>Sphaerochaetaceae</taxon>
        <taxon>Sphaerochaeta</taxon>
    </lineage>
</organism>
<evidence type="ECO:0000313" key="2">
    <source>
        <dbReference type="EMBL" id="AEV28007.1"/>
    </source>
</evidence>